<evidence type="ECO:0000313" key="12">
    <source>
        <dbReference type="Proteomes" id="UP000024635"/>
    </source>
</evidence>
<dbReference type="Pfam" id="PF21638">
    <property type="entry name" value="SDA1_C"/>
    <property type="match status" value="1"/>
</dbReference>
<dbReference type="GO" id="GO:0000055">
    <property type="term" value="P:ribosomal large subunit export from nucleus"/>
    <property type="evidence" value="ECO:0007669"/>
    <property type="project" value="UniProtKB-UniRule"/>
</dbReference>
<dbReference type="InterPro" id="IPR027312">
    <property type="entry name" value="Sda1"/>
</dbReference>
<dbReference type="AlphaFoldDB" id="A0A016UMX1"/>
<keyword evidence="12" id="KW-1185">Reference proteome</keyword>
<comment type="caution">
    <text evidence="11">The sequence shown here is derived from an EMBL/GenBank/DDBJ whole genome shotgun (WGS) entry which is preliminary data.</text>
</comment>
<reference evidence="12" key="1">
    <citation type="journal article" date="2015" name="Nat. Genet.">
        <title>The genome and transcriptome of the zoonotic hookworm Ancylostoma ceylanicum identify infection-specific gene families.</title>
        <authorList>
            <person name="Schwarz E.M."/>
            <person name="Hu Y."/>
            <person name="Antoshechkin I."/>
            <person name="Miller M.M."/>
            <person name="Sternberg P.W."/>
            <person name="Aroian R.V."/>
        </authorList>
    </citation>
    <scope>NUCLEOTIDE SEQUENCE</scope>
    <source>
        <strain evidence="12">HY135</strain>
    </source>
</reference>
<evidence type="ECO:0000256" key="3">
    <source>
        <dbReference type="ARBA" id="ARBA00022517"/>
    </source>
</evidence>
<dbReference type="InterPro" id="IPR012977">
    <property type="entry name" value="SDA1_N"/>
</dbReference>
<evidence type="ECO:0000259" key="10">
    <source>
        <dbReference type="Pfam" id="PF21638"/>
    </source>
</evidence>
<feature type="compositionally biased region" description="Acidic residues" evidence="7">
    <location>
        <begin position="585"/>
        <end position="612"/>
    </location>
</feature>
<feature type="compositionally biased region" description="Acidic residues" evidence="7">
    <location>
        <begin position="622"/>
        <end position="664"/>
    </location>
</feature>
<dbReference type="Pfam" id="PF05285">
    <property type="entry name" value="SDA1_dom"/>
    <property type="match status" value="1"/>
</dbReference>
<dbReference type="Pfam" id="PF08158">
    <property type="entry name" value="SDA1_HEAT"/>
    <property type="match status" value="1"/>
</dbReference>
<evidence type="ECO:0000256" key="2">
    <source>
        <dbReference type="ARBA" id="ARBA00022448"/>
    </source>
</evidence>
<feature type="domain" description="SDA1 middle" evidence="8">
    <location>
        <begin position="625"/>
        <end position="786"/>
    </location>
</feature>
<feature type="domain" description="SDA1 C-terminal" evidence="10">
    <location>
        <begin position="804"/>
        <end position="847"/>
    </location>
</feature>
<dbReference type="STRING" id="53326.A0A016UMX1"/>
<dbReference type="Proteomes" id="UP000024635">
    <property type="component" value="Unassembled WGS sequence"/>
</dbReference>
<keyword evidence="3 6" id="KW-0690">Ribosome biogenesis</keyword>
<keyword evidence="4 6" id="KW-0653">Protein transport</keyword>
<protein>
    <recommendedName>
        <fullName evidence="6">Protein SDA1</fullName>
    </recommendedName>
</protein>
<dbReference type="InterPro" id="IPR007949">
    <property type="entry name" value="SDA1_MD"/>
</dbReference>
<dbReference type="PANTHER" id="PTHR12730">
    <property type="entry name" value="HSDA/SDA1-RELATED"/>
    <property type="match status" value="1"/>
</dbReference>
<name>A0A016UMX1_9BILA</name>
<dbReference type="OrthoDB" id="2196187at2759"/>
<gene>
    <name evidence="11" type="primary">Acey_s0034.g2894</name>
    <name evidence="11" type="synonym">Acey-pro-3</name>
    <name evidence="11" type="ORF">Y032_0034g2894</name>
</gene>
<comment type="function">
    <text evidence="6">Required for 60S pre-ribosomal subunits export to the cytoplasm.</text>
</comment>
<proteinExistence type="inferred from homology"/>
<feature type="compositionally biased region" description="Basic residues" evidence="7">
    <location>
        <begin position="813"/>
        <end position="830"/>
    </location>
</feature>
<dbReference type="PANTHER" id="PTHR12730:SF0">
    <property type="entry name" value="PROTEIN SDA1 HOMOLOG"/>
    <property type="match status" value="1"/>
</dbReference>
<comment type="subcellular location">
    <subcellularLocation>
        <location evidence="6">Nucleus</location>
        <location evidence="6">Nucleolus</location>
    </subcellularLocation>
</comment>
<evidence type="ECO:0000256" key="6">
    <source>
        <dbReference type="RuleBase" id="RU365057"/>
    </source>
</evidence>
<dbReference type="SUPFAM" id="SSF48371">
    <property type="entry name" value="ARM repeat"/>
    <property type="match status" value="1"/>
</dbReference>
<keyword evidence="5 6" id="KW-0539">Nucleus</keyword>
<dbReference type="InterPro" id="IPR016024">
    <property type="entry name" value="ARM-type_fold"/>
</dbReference>
<dbReference type="GO" id="GO:0005730">
    <property type="term" value="C:nucleolus"/>
    <property type="evidence" value="ECO:0007669"/>
    <property type="project" value="UniProtKB-SubCell"/>
</dbReference>
<feature type="region of interest" description="Disordered" evidence="7">
    <location>
        <begin position="751"/>
        <end position="852"/>
    </location>
</feature>
<sequence length="852" mass="98904">MRNDHDIRDQHLELPLRLLVNHNGKLNPKNKRLLAEILPWTRTRAWPFWLLKLAIPIISPDFILVDIQSFQVIMASAAAPLRNSRYTMSERNLGLMMEIIRKDPESYREEFLEQFDHYLHTMKLLHLQPQQHRMELQPLLESITFLSGLAKHYPEQAKEFSAHMVTVLREQGCGLDPHVRMSFCKALVLLRNQDLLDPMEFIDIFFELVKVEDKQLRKFILGSISSLLKRLYTQKKNMKLLGKIQNFCFAKMKDSRAIVARAAQLICIDAFRKKYWRDAKCANVIAEACFHKVPKIQVTAMKFFLGSKKDEDGESDVSDDESESEDERKTIKEVMTAFRHAKKTRKRAKDLERSKKAINKKKKAKKEGRSKECNLLAIQLLYDPQEFADKLFRMLESKKIDKYEVRLFRIALCARVIGVHRLHTLSFYSYLHRYLQPKQRDVTRILLYAAQACHEMVPPDTVEQLVRTIANNFVTDRNSPEAITVGINAIREILANCPFAATEELLRDLAEYKTYKNKNVSMAARALITLFRAVNPRLLARKDRGRPTDGEEEKEFVAFAKPAVAEFVPGAEILEEHREENGGMEVDDVEDSDDSIDISDVDTDEVDSDDDGPPAKKKLEESGEWEEVNDEDDDEEMDDEGWETDDGDEEEDEDEDEEDEDEGAGSDNDANMTHEESGPSKEQSGEGEQDPKKKAELISTDRILTQEEFKQIRIYQLKKKLIGEKRLKKQLGNNRKNDDVRLIEELGERMERRGDGDGLPRLKDIEQFHKKRKQTKEERMADIKDGRDEDQKFGRPKKNGPHVGRTNRELAKKKVFSMVKAKVRGKNRQRSFRDQQKSLRNYLLRQSGRKPQ</sequence>
<accession>A0A016UMX1</accession>
<evidence type="ECO:0000256" key="1">
    <source>
        <dbReference type="ARBA" id="ARBA00005783"/>
    </source>
</evidence>
<evidence type="ECO:0000313" key="11">
    <source>
        <dbReference type="EMBL" id="EYC16266.1"/>
    </source>
</evidence>
<evidence type="ECO:0000259" key="9">
    <source>
        <dbReference type="Pfam" id="PF08158"/>
    </source>
</evidence>
<evidence type="ECO:0000259" key="8">
    <source>
        <dbReference type="Pfam" id="PF05285"/>
    </source>
</evidence>
<evidence type="ECO:0000256" key="4">
    <source>
        <dbReference type="ARBA" id="ARBA00022927"/>
    </source>
</evidence>
<feature type="compositionally biased region" description="Basic residues" evidence="7">
    <location>
        <begin position="356"/>
        <end position="366"/>
    </location>
</feature>
<feature type="compositionally biased region" description="Basic and acidic residues" evidence="7">
    <location>
        <begin position="775"/>
        <end position="793"/>
    </location>
</feature>
<dbReference type="EMBL" id="JARK01001370">
    <property type="protein sequence ID" value="EYC16266.1"/>
    <property type="molecule type" value="Genomic_DNA"/>
</dbReference>
<feature type="compositionally biased region" description="Basic and acidic residues" evidence="7">
    <location>
        <begin position="751"/>
        <end position="768"/>
    </location>
</feature>
<evidence type="ECO:0000256" key="7">
    <source>
        <dbReference type="SAM" id="MobiDB-lite"/>
    </source>
</evidence>
<feature type="region of interest" description="Disordered" evidence="7">
    <location>
        <begin position="310"/>
        <end position="329"/>
    </location>
</feature>
<comment type="similarity">
    <text evidence="1 6">Belongs to the SDA1 family.</text>
</comment>
<organism evidence="11 12">
    <name type="scientific">Ancylostoma ceylanicum</name>
    <dbReference type="NCBI Taxonomy" id="53326"/>
    <lineage>
        <taxon>Eukaryota</taxon>
        <taxon>Metazoa</taxon>
        <taxon>Ecdysozoa</taxon>
        <taxon>Nematoda</taxon>
        <taxon>Chromadorea</taxon>
        <taxon>Rhabditida</taxon>
        <taxon>Rhabditina</taxon>
        <taxon>Rhabditomorpha</taxon>
        <taxon>Strongyloidea</taxon>
        <taxon>Ancylostomatidae</taxon>
        <taxon>Ancylostomatinae</taxon>
        <taxon>Ancylostoma</taxon>
    </lineage>
</organism>
<dbReference type="GO" id="GO:0042273">
    <property type="term" value="P:ribosomal large subunit biogenesis"/>
    <property type="evidence" value="ECO:0007669"/>
    <property type="project" value="UniProtKB-UniRule"/>
</dbReference>
<feature type="compositionally biased region" description="Acidic residues" evidence="7">
    <location>
        <begin position="312"/>
        <end position="325"/>
    </location>
</feature>
<dbReference type="InterPro" id="IPR048292">
    <property type="entry name" value="SDA1_C"/>
</dbReference>
<dbReference type="GO" id="GO:0015031">
    <property type="term" value="P:protein transport"/>
    <property type="evidence" value="ECO:0007669"/>
    <property type="project" value="UniProtKB-KW"/>
</dbReference>
<feature type="region of interest" description="Disordered" evidence="7">
    <location>
        <begin position="575"/>
        <end position="701"/>
    </location>
</feature>
<keyword evidence="2 6" id="KW-0813">Transport</keyword>
<evidence type="ECO:0000256" key="5">
    <source>
        <dbReference type="ARBA" id="ARBA00023242"/>
    </source>
</evidence>
<feature type="domain" description="SDA1 N-terminal" evidence="9">
    <location>
        <begin position="145"/>
        <end position="516"/>
    </location>
</feature>
<feature type="region of interest" description="Disordered" evidence="7">
    <location>
        <begin position="340"/>
        <end position="366"/>
    </location>
</feature>